<organism evidence="6 7">
    <name type="scientific">Phytoactinopolyspora halotolerans</name>
    <dbReference type="NCBI Taxonomy" id="1981512"/>
    <lineage>
        <taxon>Bacteria</taxon>
        <taxon>Bacillati</taxon>
        <taxon>Actinomycetota</taxon>
        <taxon>Actinomycetes</taxon>
        <taxon>Jiangellales</taxon>
        <taxon>Jiangellaceae</taxon>
        <taxon>Phytoactinopolyspora</taxon>
    </lineage>
</organism>
<gene>
    <name evidence="6" type="ORF">G1H10_31720</name>
</gene>
<evidence type="ECO:0000256" key="2">
    <source>
        <dbReference type="ARBA" id="ARBA00023125"/>
    </source>
</evidence>
<dbReference type="EMBL" id="JAAGOA010000042">
    <property type="protein sequence ID" value="NEE04740.1"/>
    <property type="molecule type" value="Genomic_DNA"/>
</dbReference>
<accession>A0A6L9SL21</accession>
<evidence type="ECO:0000259" key="5">
    <source>
        <dbReference type="PROSITE" id="PS50977"/>
    </source>
</evidence>
<dbReference type="FunFam" id="1.10.10.60:FF:000141">
    <property type="entry name" value="TetR family transcriptional regulator"/>
    <property type="match status" value="1"/>
</dbReference>
<dbReference type="InterPro" id="IPR036271">
    <property type="entry name" value="Tet_transcr_reg_TetR-rel_C_sf"/>
</dbReference>
<proteinExistence type="predicted"/>
<dbReference type="PANTHER" id="PTHR30055:SF234">
    <property type="entry name" value="HTH-TYPE TRANSCRIPTIONAL REGULATOR BETI"/>
    <property type="match status" value="1"/>
</dbReference>
<keyword evidence="2 4" id="KW-0238">DNA-binding</keyword>
<keyword evidence="3" id="KW-0804">Transcription</keyword>
<evidence type="ECO:0000256" key="4">
    <source>
        <dbReference type="PROSITE-ProRule" id="PRU00335"/>
    </source>
</evidence>
<keyword evidence="1" id="KW-0805">Transcription regulation</keyword>
<comment type="caution">
    <text evidence="6">The sequence shown here is derived from an EMBL/GenBank/DDBJ whole genome shotgun (WGS) entry which is preliminary data.</text>
</comment>
<dbReference type="PANTHER" id="PTHR30055">
    <property type="entry name" value="HTH-TYPE TRANSCRIPTIONAL REGULATOR RUTR"/>
    <property type="match status" value="1"/>
</dbReference>
<dbReference type="GO" id="GO:0045892">
    <property type="term" value="P:negative regulation of DNA-templated transcription"/>
    <property type="evidence" value="ECO:0007669"/>
    <property type="project" value="UniProtKB-ARBA"/>
</dbReference>
<protein>
    <submittedName>
        <fullName evidence="6">TetR/AcrR family transcriptional regulator</fullName>
    </submittedName>
</protein>
<dbReference type="AlphaFoldDB" id="A0A6L9SL21"/>
<dbReference type="PROSITE" id="PS50977">
    <property type="entry name" value="HTH_TETR_2"/>
    <property type="match status" value="1"/>
</dbReference>
<dbReference type="RefSeq" id="WP_163745287.1">
    <property type="nucleotide sequence ID" value="NZ_JAAGOA010000042.1"/>
</dbReference>
<dbReference type="GO" id="GO:0003700">
    <property type="term" value="F:DNA-binding transcription factor activity"/>
    <property type="evidence" value="ECO:0007669"/>
    <property type="project" value="TreeGrafter"/>
</dbReference>
<evidence type="ECO:0000313" key="6">
    <source>
        <dbReference type="EMBL" id="NEE04740.1"/>
    </source>
</evidence>
<dbReference type="Gene3D" id="1.10.357.10">
    <property type="entry name" value="Tetracycline Repressor, domain 2"/>
    <property type="match status" value="1"/>
</dbReference>
<name>A0A6L9SL21_9ACTN</name>
<evidence type="ECO:0000256" key="1">
    <source>
        <dbReference type="ARBA" id="ARBA00023015"/>
    </source>
</evidence>
<dbReference type="Pfam" id="PF00440">
    <property type="entry name" value="TetR_N"/>
    <property type="match status" value="1"/>
</dbReference>
<dbReference type="Proteomes" id="UP000475214">
    <property type="component" value="Unassembled WGS sequence"/>
</dbReference>
<dbReference type="SUPFAM" id="SSF46689">
    <property type="entry name" value="Homeodomain-like"/>
    <property type="match status" value="1"/>
</dbReference>
<feature type="DNA-binding region" description="H-T-H motif" evidence="4">
    <location>
        <begin position="33"/>
        <end position="52"/>
    </location>
</feature>
<feature type="domain" description="HTH tetR-type" evidence="5">
    <location>
        <begin position="10"/>
        <end position="70"/>
    </location>
</feature>
<dbReference type="InterPro" id="IPR009057">
    <property type="entry name" value="Homeodomain-like_sf"/>
</dbReference>
<sequence>MPHQETARSKAKRDQIRRGAQQVFLTAGFAGATTDAIAQAAGVSKQTLYVYFRRKEELLVDVLTSLLAELHQDRPTLERADDVDSTSSLRAALVRITSDALTTISNQEYLALTRVIIADSPKVPEIGELWASTVTGTVRSVVIAQLEEARRAGLIDLDDVEVAARLLVGGVLTYVLPDGIVATDRPVAPPSTETLERMVDLFLRAIT</sequence>
<keyword evidence="7" id="KW-1185">Reference proteome</keyword>
<dbReference type="SUPFAM" id="SSF48498">
    <property type="entry name" value="Tetracyclin repressor-like, C-terminal domain"/>
    <property type="match status" value="1"/>
</dbReference>
<dbReference type="InterPro" id="IPR001647">
    <property type="entry name" value="HTH_TetR"/>
</dbReference>
<evidence type="ECO:0000313" key="7">
    <source>
        <dbReference type="Proteomes" id="UP000475214"/>
    </source>
</evidence>
<reference evidence="6 7" key="1">
    <citation type="submission" date="2020-02" db="EMBL/GenBank/DDBJ databases">
        <authorList>
            <person name="Li X.-J."/>
            <person name="Han X.-M."/>
        </authorList>
    </citation>
    <scope>NUCLEOTIDE SEQUENCE [LARGE SCALE GENOMIC DNA]</scope>
    <source>
        <strain evidence="6 7">CCTCC AB 2017055</strain>
    </source>
</reference>
<dbReference type="Pfam" id="PF14246">
    <property type="entry name" value="TetR_C_7"/>
    <property type="match status" value="1"/>
</dbReference>
<evidence type="ECO:0000256" key="3">
    <source>
        <dbReference type="ARBA" id="ARBA00023163"/>
    </source>
</evidence>
<dbReference type="InterPro" id="IPR039536">
    <property type="entry name" value="TetR_C_Proteobacteria"/>
</dbReference>
<dbReference type="GO" id="GO:0000976">
    <property type="term" value="F:transcription cis-regulatory region binding"/>
    <property type="evidence" value="ECO:0007669"/>
    <property type="project" value="TreeGrafter"/>
</dbReference>
<dbReference type="InterPro" id="IPR050109">
    <property type="entry name" value="HTH-type_TetR-like_transc_reg"/>
</dbReference>
<dbReference type="PRINTS" id="PR00455">
    <property type="entry name" value="HTHTETR"/>
</dbReference>